<sequence length="81" mass="9558">MILDPRMKNFPFINGSERAEQRTQAKHLLRNLYTQFKQGLVNENLEKPILTTDLADDAEDVFSKMWADNQIQTQDEITRYL</sequence>
<evidence type="ECO:0000313" key="2">
    <source>
        <dbReference type="Proteomes" id="UP000789702"/>
    </source>
</evidence>
<feature type="non-terminal residue" evidence="1">
    <location>
        <position position="81"/>
    </location>
</feature>
<keyword evidence="2" id="KW-1185">Reference proteome</keyword>
<proteinExistence type="predicted"/>
<protein>
    <submittedName>
        <fullName evidence="1">16066_t:CDS:1</fullName>
    </submittedName>
</protein>
<accession>A0ACA9PNU5</accession>
<organism evidence="1 2">
    <name type="scientific">Dentiscutata heterogama</name>
    <dbReference type="NCBI Taxonomy" id="1316150"/>
    <lineage>
        <taxon>Eukaryota</taxon>
        <taxon>Fungi</taxon>
        <taxon>Fungi incertae sedis</taxon>
        <taxon>Mucoromycota</taxon>
        <taxon>Glomeromycotina</taxon>
        <taxon>Glomeromycetes</taxon>
        <taxon>Diversisporales</taxon>
        <taxon>Gigasporaceae</taxon>
        <taxon>Dentiscutata</taxon>
    </lineage>
</organism>
<reference evidence="1" key="1">
    <citation type="submission" date="2021-06" db="EMBL/GenBank/DDBJ databases">
        <authorList>
            <person name="Kallberg Y."/>
            <person name="Tangrot J."/>
            <person name="Rosling A."/>
        </authorList>
    </citation>
    <scope>NUCLEOTIDE SEQUENCE</scope>
    <source>
        <strain evidence="1">IL203A</strain>
    </source>
</reference>
<dbReference type="Proteomes" id="UP000789702">
    <property type="component" value="Unassembled WGS sequence"/>
</dbReference>
<evidence type="ECO:0000313" key="1">
    <source>
        <dbReference type="EMBL" id="CAG8714692.1"/>
    </source>
</evidence>
<gene>
    <name evidence="1" type="ORF">DHETER_LOCUS12469</name>
</gene>
<dbReference type="EMBL" id="CAJVPU010030682">
    <property type="protein sequence ID" value="CAG8714692.1"/>
    <property type="molecule type" value="Genomic_DNA"/>
</dbReference>
<comment type="caution">
    <text evidence="1">The sequence shown here is derived from an EMBL/GenBank/DDBJ whole genome shotgun (WGS) entry which is preliminary data.</text>
</comment>
<name>A0ACA9PNU5_9GLOM</name>